<dbReference type="AlphaFoldDB" id="A0A2P2P2R1"/>
<evidence type="ECO:0000256" key="1">
    <source>
        <dbReference type="SAM" id="Phobius"/>
    </source>
</evidence>
<keyword evidence="1" id="KW-0812">Transmembrane</keyword>
<accession>A0A2P2P2R1</accession>
<name>A0A2P2P2R1_RHIMU</name>
<protein>
    <submittedName>
        <fullName evidence="2">Uncharacterized protein</fullName>
    </submittedName>
</protein>
<feature type="transmembrane region" description="Helical" evidence="1">
    <location>
        <begin position="21"/>
        <end position="42"/>
    </location>
</feature>
<evidence type="ECO:0000313" key="2">
    <source>
        <dbReference type="EMBL" id="MBX49000.1"/>
    </source>
</evidence>
<keyword evidence="1" id="KW-0472">Membrane</keyword>
<proteinExistence type="predicted"/>
<sequence>MEKRKTRRKASIERYMFHRHRFIIPLFLQIHGFNISPILIVIDHAVIFFCNYVGTSVIIQNI</sequence>
<reference evidence="2" key="1">
    <citation type="submission" date="2018-02" db="EMBL/GenBank/DDBJ databases">
        <title>Rhizophora mucronata_Transcriptome.</title>
        <authorList>
            <person name="Meera S.P."/>
            <person name="Sreeshan A."/>
            <person name="Augustine A."/>
        </authorList>
    </citation>
    <scope>NUCLEOTIDE SEQUENCE</scope>
    <source>
        <tissue evidence="2">Leaf</tissue>
    </source>
</reference>
<organism evidence="2">
    <name type="scientific">Rhizophora mucronata</name>
    <name type="common">Asiatic mangrove</name>
    <dbReference type="NCBI Taxonomy" id="61149"/>
    <lineage>
        <taxon>Eukaryota</taxon>
        <taxon>Viridiplantae</taxon>
        <taxon>Streptophyta</taxon>
        <taxon>Embryophyta</taxon>
        <taxon>Tracheophyta</taxon>
        <taxon>Spermatophyta</taxon>
        <taxon>Magnoliopsida</taxon>
        <taxon>eudicotyledons</taxon>
        <taxon>Gunneridae</taxon>
        <taxon>Pentapetalae</taxon>
        <taxon>rosids</taxon>
        <taxon>fabids</taxon>
        <taxon>Malpighiales</taxon>
        <taxon>Rhizophoraceae</taxon>
        <taxon>Rhizophora</taxon>
    </lineage>
</organism>
<dbReference type="EMBL" id="GGEC01068516">
    <property type="protein sequence ID" value="MBX49000.1"/>
    <property type="molecule type" value="Transcribed_RNA"/>
</dbReference>
<keyword evidence="1" id="KW-1133">Transmembrane helix</keyword>